<sequence length="497" mass="50354">MGAHRITGWLASGGQGVVYLGQAPDGRPVAVKVLHGIVPGDRFAALTEAARRVEPQGVARVLDAAWGRLSYIVSEYVEGPSLAEAGRIGGGHLRHLAVGTATGLAAVHRAGLTHGDLKPSSVLLGRDGPRLVGFGAAGTGPGFGRAGAGTGPADASDGGAVAYKAPEQLDGGPAGAAADVFAWASVMVFAATGRPPFGDDAPLAVAGRVLRGEPELGDLPDPLRPIVRACLAKDPQARPPMSAVLPLLLGEPQPGPPAAVPPHPAPPVKAGGVAGAAGGTGRSVWASGHRLPVMALVAGVVTVSVAAGVVVWNSGKRQADAEVRAAHGSVRTSAAGPSRRGTAEPRTARTPRQRVARPRPTPSATLPGERSTPSATSTTGGPTPTPSATRAASFTLAYVRVQGSSKINSAGVTCYTGSLNFAAGVDASRPGAPFSYQWIYDGRVVERGSSRLPAGSRSDYVHSRRLVTPAGGRHTVTYRILGPSPRARSVAFTMCTP</sequence>
<dbReference type="Gene3D" id="3.30.200.20">
    <property type="entry name" value="Phosphorylase Kinase, domain 1"/>
    <property type="match status" value="1"/>
</dbReference>
<dbReference type="InterPro" id="IPR051681">
    <property type="entry name" value="Ser/Thr_Kinases-Pseudokinases"/>
</dbReference>
<dbReference type="Pfam" id="PF00069">
    <property type="entry name" value="Pkinase"/>
    <property type="match status" value="1"/>
</dbReference>
<feature type="compositionally biased region" description="Low complexity" evidence="1">
    <location>
        <begin position="370"/>
        <end position="389"/>
    </location>
</feature>
<evidence type="ECO:0000313" key="3">
    <source>
        <dbReference type="EMBL" id="MFB9201140.1"/>
    </source>
</evidence>
<accession>A0ABV5IB14</accession>
<keyword evidence="4" id="KW-1185">Reference proteome</keyword>
<dbReference type="InterPro" id="IPR011009">
    <property type="entry name" value="Kinase-like_dom_sf"/>
</dbReference>
<feature type="region of interest" description="Disordered" evidence="1">
    <location>
        <begin position="317"/>
        <end position="389"/>
    </location>
</feature>
<dbReference type="Gene3D" id="1.10.510.10">
    <property type="entry name" value="Transferase(Phosphotransferase) domain 1"/>
    <property type="match status" value="1"/>
</dbReference>
<dbReference type="SUPFAM" id="SSF56112">
    <property type="entry name" value="Protein kinase-like (PK-like)"/>
    <property type="match status" value="1"/>
</dbReference>
<feature type="domain" description="Protein kinase" evidence="2">
    <location>
        <begin position="4"/>
        <end position="248"/>
    </location>
</feature>
<proteinExistence type="predicted"/>
<dbReference type="RefSeq" id="WP_229824817.1">
    <property type="nucleotide sequence ID" value="NZ_BMRC01000027.1"/>
</dbReference>
<evidence type="ECO:0000256" key="1">
    <source>
        <dbReference type="SAM" id="MobiDB-lite"/>
    </source>
</evidence>
<comment type="caution">
    <text evidence="3">The sequence shown here is derived from an EMBL/GenBank/DDBJ whole genome shotgun (WGS) entry which is preliminary data.</text>
</comment>
<dbReference type="PROSITE" id="PS50011">
    <property type="entry name" value="PROTEIN_KINASE_DOM"/>
    <property type="match status" value="1"/>
</dbReference>
<dbReference type="EMBL" id="JBHMEI010000004">
    <property type="protein sequence ID" value="MFB9201140.1"/>
    <property type="molecule type" value="Genomic_DNA"/>
</dbReference>
<evidence type="ECO:0000313" key="4">
    <source>
        <dbReference type="Proteomes" id="UP001589647"/>
    </source>
</evidence>
<dbReference type="GO" id="GO:0004674">
    <property type="term" value="F:protein serine/threonine kinase activity"/>
    <property type="evidence" value="ECO:0007669"/>
    <property type="project" value="UniProtKB-EC"/>
</dbReference>
<reference evidence="3 4" key="1">
    <citation type="submission" date="2024-09" db="EMBL/GenBank/DDBJ databases">
        <authorList>
            <person name="Sun Q."/>
            <person name="Mori K."/>
        </authorList>
    </citation>
    <scope>NUCLEOTIDE SEQUENCE [LARGE SCALE GENOMIC DNA]</scope>
    <source>
        <strain evidence="3 4">CCM 3426</strain>
    </source>
</reference>
<name>A0ABV5IB14_9ACTN</name>
<dbReference type="InterPro" id="IPR000719">
    <property type="entry name" value="Prot_kinase_dom"/>
</dbReference>
<protein>
    <submittedName>
        <fullName evidence="3">Serine/threonine-protein kinase</fullName>
        <ecNumber evidence="3">2.7.11.1</ecNumber>
    </submittedName>
</protein>
<keyword evidence="3" id="KW-0808">Transferase</keyword>
<dbReference type="Proteomes" id="UP001589647">
    <property type="component" value="Unassembled WGS sequence"/>
</dbReference>
<dbReference type="EC" id="2.7.11.1" evidence="3"/>
<gene>
    <name evidence="3" type="ORF">ACFFV7_08075</name>
</gene>
<organism evidence="3 4">
    <name type="scientific">Nonomuraea spiralis</name>
    <dbReference type="NCBI Taxonomy" id="46182"/>
    <lineage>
        <taxon>Bacteria</taxon>
        <taxon>Bacillati</taxon>
        <taxon>Actinomycetota</taxon>
        <taxon>Actinomycetes</taxon>
        <taxon>Streptosporangiales</taxon>
        <taxon>Streptosporangiaceae</taxon>
        <taxon>Nonomuraea</taxon>
    </lineage>
</organism>
<dbReference type="PANTHER" id="PTHR44329">
    <property type="entry name" value="SERINE/THREONINE-PROTEIN KINASE TNNI3K-RELATED"/>
    <property type="match status" value="1"/>
</dbReference>
<dbReference type="CDD" id="cd14014">
    <property type="entry name" value="STKc_PknB_like"/>
    <property type="match status" value="1"/>
</dbReference>
<keyword evidence="3" id="KW-0418">Kinase</keyword>
<evidence type="ECO:0000259" key="2">
    <source>
        <dbReference type="PROSITE" id="PS50011"/>
    </source>
</evidence>